<sequence>MQTMTFKPQTFTAKQKAELIALFSLTPAELAELKASLSK</sequence>
<reference evidence="1 2" key="1">
    <citation type="submission" date="2018-08" db="EMBL/GenBank/DDBJ databases">
        <title>Recombination of ecologically and evolutionarily significant loci maintains genetic cohesion in the Pseudomonas syringae species complex.</title>
        <authorList>
            <person name="Dillon M."/>
            <person name="Thakur S."/>
            <person name="Almeida R.N.D."/>
            <person name="Weir B.S."/>
            <person name="Guttman D.S."/>
        </authorList>
    </citation>
    <scope>NUCLEOTIDE SEQUENCE [LARGE SCALE GENOMIC DNA]</scope>
    <source>
        <strain evidence="1 2">ICMP 5931</strain>
    </source>
</reference>
<accession>A0A3M4SPP9</accession>
<proteinExistence type="predicted"/>
<evidence type="ECO:0000313" key="1">
    <source>
        <dbReference type="EMBL" id="RMR16855.1"/>
    </source>
</evidence>
<name>A0A3M4SPP9_PSEA0</name>
<protein>
    <submittedName>
        <fullName evidence="1">Uncharacterized protein</fullName>
    </submittedName>
</protein>
<evidence type="ECO:0000313" key="2">
    <source>
        <dbReference type="Proteomes" id="UP000271097"/>
    </source>
</evidence>
<dbReference type="Proteomes" id="UP000271097">
    <property type="component" value="Unassembled WGS sequence"/>
</dbReference>
<dbReference type="AlphaFoldDB" id="A0A3M4SPP9"/>
<comment type="caution">
    <text evidence="1">The sequence shown here is derived from an EMBL/GenBank/DDBJ whole genome shotgun (WGS) entry which is preliminary data.</text>
</comment>
<dbReference type="EMBL" id="RBRS01000229">
    <property type="protein sequence ID" value="RMR16855.1"/>
    <property type="molecule type" value="Genomic_DNA"/>
</dbReference>
<gene>
    <name evidence="1" type="ORF">ALP90_200171</name>
</gene>
<organism evidence="1 2">
    <name type="scientific">Pseudomonas amygdali pv. ulmi</name>
    <dbReference type="NCBI Taxonomy" id="251720"/>
    <lineage>
        <taxon>Bacteria</taxon>
        <taxon>Pseudomonadati</taxon>
        <taxon>Pseudomonadota</taxon>
        <taxon>Gammaproteobacteria</taxon>
        <taxon>Pseudomonadales</taxon>
        <taxon>Pseudomonadaceae</taxon>
        <taxon>Pseudomonas</taxon>
        <taxon>Pseudomonas amygdali</taxon>
    </lineage>
</organism>